<dbReference type="EnsemblPlants" id="OB0069G10040.1">
    <property type="protein sequence ID" value="OB0069G10040.1"/>
    <property type="gene ID" value="OB0069G10040"/>
</dbReference>
<dbReference type="HOGENOM" id="CLU_2985182_0_0_1"/>
<proteinExistence type="predicted"/>
<dbReference type="AlphaFoldDB" id="J3KUN5"/>
<evidence type="ECO:0000313" key="2">
    <source>
        <dbReference type="Proteomes" id="UP000006038"/>
    </source>
</evidence>
<protein>
    <submittedName>
        <fullName evidence="1">Uncharacterized protein</fullName>
    </submittedName>
</protein>
<keyword evidence="2" id="KW-1185">Reference proteome</keyword>
<name>J3KUN5_ORYBR</name>
<dbReference type="Gramene" id="OB0069G10040.1">
    <property type="protein sequence ID" value="OB0069G10040.1"/>
    <property type="gene ID" value="OB0069G10040"/>
</dbReference>
<evidence type="ECO:0000313" key="1">
    <source>
        <dbReference type="EnsemblPlants" id="OB0069G10040.1"/>
    </source>
</evidence>
<reference evidence="1" key="1">
    <citation type="submission" date="2015-06" db="UniProtKB">
        <authorList>
            <consortium name="EnsemblPlants"/>
        </authorList>
    </citation>
    <scope>IDENTIFICATION</scope>
</reference>
<organism evidence="1">
    <name type="scientific">Oryza brachyantha</name>
    <name type="common">malo sina</name>
    <dbReference type="NCBI Taxonomy" id="4533"/>
    <lineage>
        <taxon>Eukaryota</taxon>
        <taxon>Viridiplantae</taxon>
        <taxon>Streptophyta</taxon>
        <taxon>Embryophyta</taxon>
        <taxon>Tracheophyta</taxon>
        <taxon>Spermatophyta</taxon>
        <taxon>Magnoliopsida</taxon>
        <taxon>Liliopsida</taxon>
        <taxon>Poales</taxon>
        <taxon>Poaceae</taxon>
        <taxon>BOP clade</taxon>
        <taxon>Oryzoideae</taxon>
        <taxon>Oryzeae</taxon>
        <taxon>Oryzinae</taxon>
        <taxon>Oryza</taxon>
    </lineage>
</organism>
<sequence>EDSGYELCFLCGHCSARGGKGSDRDDASVLRRCLEDMQELMGNDAEDGAVTDTDDDDS</sequence>
<accession>J3KUN5</accession>
<dbReference type="Proteomes" id="UP000006038">
    <property type="component" value="Unassembled WGS sequence"/>
</dbReference>